<sequence precursor="true">MASLFSRQVFSSLALLVTLSIAAGALIATAGSARAEKEEKVLRHIVLYKFKEEVTPAQLQEVIDAFSALPSKIDTIIDFEHGPNNSPEGKSDGLTYAFVVTFRDEAGRAKYLTHPAHDEYVKVVKDRREKVVVFDYMAPAK</sequence>
<proteinExistence type="predicted"/>
<dbReference type="PANTHER" id="PTHR33178:SF10">
    <property type="entry name" value="STRESS-RESPONSE A_B BARREL DOMAIN-CONTAINING PROTEIN"/>
    <property type="match status" value="1"/>
</dbReference>
<dbReference type="EMBL" id="CP001848">
    <property type="protein sequence ID" value="ADB16621.1"/>
    <property type="molecule type" value="Genomic_DNA"/>
</dbReference>
<dbReference type="InterPro" id="IPR044662">
    <property type="entry name" value="HS1/DABB1-like"/>
</dbReference>
<evidence type="ECO:0000259" key="2">
    <source>
        <dbReference type="PROSITE" id="PS51502"/>
    </source>
</evidence>
<dbReference type="eggNOG" id="COG2755">
    <property type="taxonomic scope" value="Bacteria"/>
</dbReference>
<dbReference type="OrthoDB" id="9808130at2"/>
<dbReference type="InterPro" id="IPR011008">
    <property type="entry name" value="Dimeric_a/b-barrel"/>
</dbReference>
<dbReference type="PROSITE" id="PS51502">
    <property type="entry name" value="S_R_A_B_BARREL"/>
    <property type="match status" value="1"/>
</dbReference>
<dbReference type="Proteomes" id="UP000001887">
    <property type="component" value="Chromosome"/>
</dbReference>
<name>D2R0M3_PIRSD</name>
<organism evidence="3 4">
    <name type="scientific">Pirellula staleyi (strain ATCC 27377 / DSM 6068 / ICPB 4128)</name>
    <name type="common">Pirella staleyi</name>
    <dbReference type="NCBI Taxonomy" id="530564"/>
    <lineage>
        <taxon>Bacteria</taxon>
        <taxon>Pseudomonadati</taxon>
        <taxon>Planctomycetota</taxon>
        <taxon>Planctomycetia</taxon>
        <taxon>Pirellulales</taxon>
        <taxon>Pirellulaceae</taxon>
        <taxon>Pirellula</taxon>
    </lineage>
</organism>
<comment type="subunit">
    <text evidence="1">Homodimer.</text>
</comment>
<dbReference type="InterPro" id="IPR013097">
    <property type="entry name" value="Dabb"/>
</dbReference>
<dbReference type="KEGG" id="psl:Psta_1947"/>
<evidence type="ECO:0000313" key="3">
    <source>
        <dbReference type="EMBL" id="ADB16621.1"/>
    </source>
</evidence>
<dbReference type="SUPFAM" id="SSF54909">
    <property type="entry name" value="Dimeric alpha+beta barrel"/>
    <property type="match status" value="1"/>
</dbReference>
<evidence type="ECO:0000313" key="4">
    <source>
        <dbReference type="Proteomes" id="UP000001887"/>
    </source>
</evidence>
<dbReference type="SMART" id="SM00886">
    <property type="entry name" value="Dabb"/>
    <property type="match status" value="1"/>
</dbReference>
<feature type="domain" description="Stress-response A/B barrel" evidence="2">
    <location>
        <begin position="42"/>
        <end position="136"/>
    </location>
</feature>
<evidence type="ECO:0000256" key="1">
    <source>
        <dbReference type="ARBA" id="ARBA00011738"/>
    </source>
</evidence>
<dbReference type="Pfam" id="PF07876">
    <property type="entry name" value="Dabb"/>
    <property type="match status" value="1"/>
</dbReference>
<dbReference type="PANTHER" id="PTHR33178">
    <property type="match status" value="1"/>
</dbReference>
<dbReference type="Gene3D" id="3.30.70.100">
    <property type="match status" value="1"/>
</dbReference>
<accession>D2R0M3</accession>
<keyword evidence="4" id="KW-1185">Reference proteome</keyword>
<dbReference type="AlphaFoldDB" id="D2R0M3"/>
<gene>
    <name evidence="3" type="ordered locus">Psta_1947</name>
</gene>
<protein>
    <submittedName>
        <fullName evidence="3">Stress responsive alpha-beta barrel domain protein</fullName>
    </submittedName>
</protein>
<dbReference type="STRING" id="530564.Psta_1947"/>
<reference evidence="3 4" key="1">
    <citation type="journal article" date="2009" name="Stand. Genomic Sci.">
        <title>Complete genome sequence of Pirellula staleyi type strain (ATCC 27377).</title>
        <authorList>
            <person name="Clum A."/>
            <person name="Tindall B.J."/>
            <person name="Sikorski J."/>
            <person name="Ivanova N."/>
            <person name="Mavrommatis K."/>
            <person name="Lucas S."/>
            <person name="Glavina del Rio T."/>
            <person name="Nolan M."/>
            <person name="Chen F."/>
            <person name="Tice H."/>
            <person name="Pitluck S."/>
            <person name="Cheng J.F."/>
            <person name="Chertkov O."/>
            <person name="Brettin T."/>
            <person name="Han C."/>
            <person name="Detter J.C."/>
            <person name="Kuske C."/>
            <person name="Bruce D."/>
            <person name="Goodwin L."/>
            <person name="Ovchinikova G."/>
            <person name="Pati A."/>
            <person name="Mikhailova N."/>
            <person name="Chen A."/>
            <person name="Palaniappan K."/>
            <person name="Land M."/>
            <person name="Hauser L."/>
            <person name="Chang Y.J."/>
            <person name="Jeffries C.D."/>
            <person name="Chain P."/>
            <person name="Rohde M."/>
            <person name="Goker M."/>
            <person name="Bristow J."/>
            <person name="Eisen J.A."/>
            <person name="Markowitz V."/>
            <person name="Hugenholtz P."/>
            <person name="Kyrpides N.C."/>
            <person name="Klenk H.P."/>
            <person name="Lapidus A."/>
        </authorList>
    </citation>
    <scope>NUCLEOTIDE SEQUENCE [LARGE SCALE GENOMIC DNA]</scope>
    <source>
        <strain evidence="4">ATCC 27377 / DSM 6068 / ICPB 4128</strain>
    </source>
</reference>
<dbReference type="HOGENOM" id="CLU_080664_4_0_0"/>